<dbReference type="SUPFAM" id="SSF48452">
    <property type="entry name" value="TPR-like"/>
    <property type="match status" value="2"/>
</dbReference>
<keyword evidence="4 6" id="KW-0802">TPR repeat</keyword>
<evidence type="ECO:0000256" key="6">
    <source>
        <dbReference type="PROSITE-ProRule" id="PRU00339"/>
    </source>
</evidence>
<evidence type="ECO:0000313" key="8">
    <source>
        <dbReference type="EMBL" id="KAL0490166.1"/>
    </source>
</evidence>
<dbReference type="InterPro" id="IPR011990">
    <property type="entry name" value="TPR-like_helical_dom_sf"/>
</dbReference>
<evidence type="ECO:0000313" key="9">
    <source>
        <dbReference type="Proteomes" id="UP001431209"/>
    </source>
</evidence>
<organism evidence="8 9">
    <name type="scientific">Acrasis kona</name>
    <dbReference type="NCBI Taxonomy" id="1008807"/>
    <lineage>
        <taxon>Eukaryota</taxon>
        <taxon>Discoba</taxon>
        <taxon>Heterolobosea</taxon>
        <taxon>Tetramitia</taxon>
        <taxon>Eutetramitia</taxon>
        <taxon>Acrasidae</taxon>
        <taxon>Acrasis</taxon>
    </lineage>
</organism>
<dbReference type="PANTHER" id="PTHR46630:SF1">
    <property type="entry name" value="TETRATRICOPEPTIDE REPEAT PROTEIN 29"/>
    <property type="match status" value="1"/>
</dbReference>
<feature type="compositionally biased region" description="Basic and acidic residues" evidence="7">
    <location>
        <begin position="156"/>
        <end position="170"/>
    </location>
</feature>
<evidence type="ECO:0000256" key="1">
    <source>
        <dbReference type="ARBA" id="ARBA00004496"/>
    </source>
</evidence>
<dbReference type="GO" id="GO:0005737">
    <property type="term" value="C:cytoplasm"/>
    <property type="evidence" value="ECO:0007669"/>
    <property type="project" value="UniProtKB-SubCell"/>
</dbReference>
<evidence type="ECO:0000256" key="5">
    <source>
        <dbReference type="ARBA" id="ARBA00040665"/>
    </source>
</evidence>
<keyword evidence="3" id="KW-0677">Repeat</keyword>
<feature type="compositionally biased region" description="Polar residues" evidence="7">
    <location>
        <begin position="104"/>
        <end position="115"/>
    </location>
</feature>
<dbReference type="Pfam" id="PF13176">
    <property type="entry name" value="TPR_7"/>
    <property type="match status" value="2"/>
</dbReference>
<reference evidence="8 9" key="1">
    <citation type="submission" date="2024-03" db="EMBL/GenBank/DDBJ databases">
        <title>The Acrasis kona genome and developmental transcriptomes reveal deep origins of eukaryotic multicellular pathways.</title>
        <authorList>
            <person name="Sheikh S."/>
            <person name="Fu C.-J."/>
            <person name="Brown M.W."/>
            <person name="Baldauf S.L."/>
        </authorList>
    </citation>
    <scope>NUCLEOTIDE SEQUENCE [LARGE SCALE GENOMIC DNA]</scope>
    <source>
        <strain evidence="8 9">ATCC MYA-3509</strain>
    </source>
</reference>
<dbReference type="SMART" id="SM00028">
    <property type="entry name" value="TPR"/>
    <property type="match status" value="4"/>
</dbReference>
<feature type="repeat" description="TPR" evidence="6">
    <location>
        <begin position="441"/>
        <end position="474"/>
    </location>
</feature>
<dbReference type="AlphaFoldDB" id="A0AAW2ZK42"/>
<feature type="compositionally biased region" description="Polar residues" evidence="7">
    <location>
        <begin position="171"/>
        <end position="183"/>
    </location>
</feature>
<feature type="region of interest" description="Disordered" evidence="7">
    <location>
        <begin position="25"/>
        <end position="48"/>
    </location>
</feature>
<name>A0AAW2ZK42_9EUKA</name>
<feature type="compositionally biased region" description="Basic and acidic residues" evidence="7">
    <location>
        <begin position="25"/>
        <end position="38"/>
    </location>
</feature>
<protein>
    <recommendedName>
        <fullName evidence="5">Tetratricopeptide repeat protein 29</fullName>
    </recommendedName>
</protein>
<comment type="subcellular location">
    <subcellularLocation>
        <location evidence="1">Cytoplasm</location>
    </subcellularLocation>
</comment>
<dbReference type="Proteomes" id="UP001431209">
    <property type="component" value="Unassembled WGS sequence"/>
</dbReference>
<accession>A0AAW2ZK42</accession>
<gene>
    <name evidence="8" type="ORF">AKO1_006648</name>
</gene>
<proteinExistence type="predicted"/>
<sequence>MSFGQRLHSGSPMGVKLQPINLRDASEADLREPNDTSHTRSAFRANKSQKLPHQYENLKKVYSHTYRRRMIEGDDEDYIEQQIATNTRNTTGLKSSLLKKPEPVSQTPTNPANTLNPIVEKNTSASLTLPHHNYVQLKSKSRANIIQQQQQQELTEDSKLSDTQKKKDTPQYRSSQITRNSELNYNSPLQSVRVFGDEKSTVHSQRAKLCIETLVDGCIDAFGELFKLSHRKPVLVDPYAELTFEIPPDSLTLIKRMLVDAEQHRRNGDYSAVYDIYKEIADYFESEKDAETALHFHQLGQLVAKRSSDTLLEGVAHENMGKVYERLGETERALKSHEAHLSLADASRNPDEVNKARQQLWAVYMRMAKDSQNNGDHHNACVFYEKGLKTAKIGQNKAMMAESYHMLGKVYEQLEDPSKAIEYQKSYIEICIDAQDHQGQAQALSSLGQLYEQIEKDEEALDVYKKFLVSAEECNNQALIGKACEKVGLLMNRLNYFDDSIKYFERNYQLALQSDDKEWKDKARVKLGYARGNASMLNMIQNLSVKSEQS</sequence>
<feature type="region of interest" description="Disordered" evidence="7">
    <location>
        <begin position="144"/>
        <end position="183"/>
    </location>
</feature>
<feature type="region of interest" description="Disordered" evidence="7">
    <location>
        <begin position="86"/>
        <end position="115"/>
    </location>
</feature>
<comment type="caution">
    <text evidence="8">The sequence shown here is derived from an EMBL/GenBank/DDBJ whole genome shotgun (WGS) entry which is preliminary data.</text>
</comment>
<keyword evidence="9" id="KW-1185">Reference proteome</keyword>
<keyword evidence="2" id="KW-0963">Cytoplasm</keyword>
<dbReference type="GO" id="GO:0003341">
    <property type="term" value="P:cilium movement"/>
    <property type="evidence" value="ECO:0007669"/>
    <property type="project" value="TreeGrafter"/>
</dbReference>
<dbReference type="InterPro" id="IPR051476">
    <property type="entry name" value="Bac_ResReg_Asp_Phosphatase"/>
</dbReference>
<dbReference type="GO" id="GO:0005929">
    <property type="term" value="C:cilium"/>
    <property type="evidence" value="ECO:0007669"/>
    <property type="project" value="TreeGrafter"/>
</dbReference>
<evidence type="ECO:0000256" key="2">
    <source>
        <dbReference type="ARBA" id="ARBA00022490"/>
    </source>
</evidence>
<evidence type="ECO:0000256" key="3">
    <source>
        <dbReference type="ARBA" id="ARBA00022737"/>
    </source>
</evidence>
<dbReference type="Pfam" id="PF13424">
    <property type="entry name" value="TPR_12"/>
    <property type="match status" value="1"/>
</dbReference>
<dbReference type="PROSITE" id="PS50005">
    <property type="entry name" value="TPR"/>
    <property type="match status" value="1"/>
</dbReference>
<dbReference type="InterPro" id="IPR019734">
    <property type="entry name" value="TPR_rpt"/>
</dbReference>
<dbReference type="PANTHER" id="PTHR46630">
    <property type="entry name" value="TETRATRICOPEPTIDE REPEAT PROTEIN 29"/>
    <property type="match status" value="1"/>
</dbReference>
<evidence type="ECO:0000256" key="7">
    <source>
        <dbReference type="SAM" id="MobiDB-lite"/>
    </source>
</evidence>
<dbReference type="Gene3D" id="1.25.40.10">
    <property type="entry name" value="Tetratricopeptide repeat domain"/>
    <property type="match status" value="1"/>
</dbReference>
<evidence type="ECO:0000256" key="4">
    <source>
        <dbReference type="ARBA" id="ARBA00022803"/>
    </source>
</evidence>
<dbReference type="EMBL" id="JAOPGA020001648">
    <property type="protein sequence ID" value="KAL0490166.1"/>
    <property type="molecule type" value="Genomic_DNA"/>
</dbReference>